<reference evidence="1" key="2">
    <citation type="journal article" date="2015" name="Data Brief">
        <title>Shoot transcriptome of the giant reed, Arundo donax.</title>
        <authorList>
            <person name="Barrero R.A."/>
            <person name="Guerrero F.D."/>
            <person name="Moolhuijzen P."/>
            <person name="Goolsby J.A."/>
            <person name="Tidwell J."/>
            <person name="Bellgard S.E."/>
            <person name="Bellgard M.I."/>
        </authorList>
    </citation>
    <scope>NUCLEOTIDE SEQUENCE</scope>
    <source>
        <tissue evidence="1">Shoot tissue taken approximately 20 cm above the soil surface</tissue>
    </source>
</reference>
<protein>
    <submittedName>
        <fullName evidence="1">Uncharacterized protein</fullName>
    </submittedName>
</protein>
<name>A0A0A9AE11_ARUDO</name>
<dbReference type="AlphaFoldDB" id="A0A0A9AE11"/>
<proteinExistence type="predicted"/>
<accession>A0A0A9AE11</accession>
<dbReference type="EMBL" id="GBRH01250705">
    <property type="protein sequence ID" value="JAD47190.1"/>
    <property type="molecule type" value="Transcribed_RNA"/>
</dbReference>
<reference evidence="1" key="1">
    <citation type="submission" date="2014-09" db="EMBL/GenBank/DDBJ databases">
        <authorList>
            <person name="Magalhaes I.L.F."/>
            <person name="Oliveira U."/>
            <person name="Santos F.R."/>
            <person name="Vidigal T.H.D.A."/>
            <person name="Brescovit A.D."/>
            <person name="Santos A.J."/>
        </authorList>
    </citation>
    <scope>NUCLEOTIDE SEQUENCE</scope>
    <source>
        <tissue evidence="1">Shoot tissue taken approximately 20 cm above the soil surface</tissue>
    </source>
</reference>
<evidence type="ECO:0000313" key="1">
    <source>
        <dbReference type="EMBL" id="JAD47190.1"/>
    </source>
</evidence>
<organism evidence="1">
    <name type="scientific">Arundo donax</name>
    <name type="common">Giant reed</name>
    <name type="synonym">Donax arundinaceus</name>
    <dbReference type="NCBI Taxonomy" id="35708"/>
    <lineage>
        <taxon>Eukaryota</taxon>
        <taxon>Viridiplantae</taxon>
        <taxon>Streptophyta</taxon>
        <taxon>Embryophyta</taxon>
        <taxon>Tracheophyta</taxon>
        <taxon>Spermatophyta</taxon>
        <taxon>Magnoliopsida</taxon>
        <taxon>Liliopsida</taxon>
        <taxon>Poales</taxon>
        <taxon>Poaceae</taxon>
        <taxon>PACMAD clade</taxon>
        <taxon>Arundinoideae</taxon>
        <taxon>Arundineae</taxon>
        <taxon>Arundo</taxon>
    </lineage>
</organism>
<sequence length="66" mass="6951">MTSPALSAHRILETGQSKVMVDGDGGLRSDRVDVDAAAAGLPLEWVNRRRGRWRSGDGHCSGCAGS</sequence>